<dbReference type="Gene3D" id="1.10.10.160">
    <property type="match status" value="1"/>
</dbReference>
<dbReference type="EMBL" id="OP413840">
    <property type="protein sequence ID" value="UYL64965.1"/>
    <property type="molecule type" value="Genomic_DNA"/>
</dbReference>
<dbReference type="PROSITE" id="PS51198">
    <property type="entry name" value="UVRD_HELICASE_ATP_BIND"/>
    <property type="match status" value="1"/>
</dbReference>
<evidence type="ECO:0000256" key="8">
    <source>
        <dbReference type="ARBA" id="ARBA00034617"/>
    </source>
</evidence>
<dbReference type="InterPro" id="IPR000212">
    <property type="entry name" value="DNA_helicase_UvrD/REP"/>
</dbReference>
<dbReference type="PANTHER" id="PTHR11070">
    <property type="entry name" value="UVRD / RECB / PCRA DNA HELICASE FAMILY MEMBER"/>
    <property type="match status" value="1"/>
</dbReference>
<evidence type="ECO:0000256" key="7">
    <source>
        <dbReference type="ARBA" id="ARBA00023235"/>
    </source>
</evidence>
<evidence type="ECO:0000256" key="10">
    <source>
        <dbReference type="ARBA" id="ARBA00048988"/>
    </source>
</evidence>
<dbReference type="SUPFAM" id="SSF52540">
    <property type="entry name" value="P-loop containing nucleoside triphosphate hydrolases"/>
    <property type="match status" value="1"/>
</dbReference>
<feature type="domain" description="UvrD-like helicase ATP-binding" evidence="12">
    <location>
        <begin position="1"/>
        <end position="269"/>
    </location>
</feature>
<keyword evidence="2 11" id="KW-0547">Nucleotide-binding</keyword>
<dbReference type="EC" id="5.6.2.4" evidence="9"/>
<keyword evidence="7" id="KW-0413">Isomerase</keyword>
<dbReference type="InterPro" id="IPR013986">
    <property type="entry name" value="DExx_box_DNA_helicase_dom_sf"/>
</dbReference>
<protein>
    <recommendedName>
        <fullName evidence="9">DNA 3'-5' helicase</fullName>
        <ecNumber evidence="9">5.6.2.4</ecNumber>
    </recommendedName>
</protein>
<evidence type="ECO:0000313" key="14">
    <source>
        <dbReference type="Proteomes" id="UP001156320"/>
    </source>
</evidence>
<dbReference type="GeneID" id="80401608"/>
<dbReference type="InterPro" id="IPR027417">
    <property type="entry name" value="P-loop_NTPase"/>
</dbReference>
<keyword evidence="3 11" id="KW-0378">Hydrolase</keyword>
<keyword evidence="6" id="KW-0238">DNA-binding</keyword>
<keyword evidence="5 11" id="KW-0067">ATP-binding</keyword>
<evidence type="ECO:0000256" key="9">
    <source>
        <dbReference type="ARBA" id="ARBA00034808"/>
    </source>
</evidence>
<comment type="catalytic activity">
    <reaction evidence="10">
        <text>ATP + H2O = ADP + phosphate + H(+)</text>
        <dbReference type="Rhea" id="RHEA:13065"/>
        <dbReference type="ChEBI" id="CHEBI:15377"/>
        <dbReference type="ChEBI" id="CHEBI:15378"/>
        <dbReference type="ChEBI" id="CHEBI:30616"/>
        <dbReference type="ChEBI" id="CHEBI:43474"/>
        <dbReference type="ChEBI" id="CHEBI:456216"/>
        <dbReference type="EC" id="5.6.2.4"/>
    </reaction>
</comment>
<evidence type="ECO:0000256" key="11">
    <source>
        <dbReference type="PROSITE-ProRule" id="PRU00560"/>
    </source>
</evidence>
<evidence type="ECO:0000256" key="5">
    <source>
        <dbReference type="ARBA" id="ARBA00022840"/>
    </source>
</evidence>
<feature type="binding site" evidence="11">
    <location>
        <begin position="9"/>
        <end position="16"/>
    </location>
    <ligand>
        <name>ATP</name>
        <dbReference type="ChEBI" id="CHEBI:30616"/>
    </ligand>
</feature>
<evidence type="ECO:0000259" key="12">
    <source>
        <dbReference type="PROSITE" id="PS51198"/>
    </source>
</evidence>
<dbReference type="Gene3D" id="3.40.50.300">
    <property type="entry name" value="P-loop containing nucleotide triphosphate hydrolases"/>
    <property type="match status" value="2"/>
</dbReference>
<dbReference type="Pfam" id="PF13361">
    <property type="entry name" value="UvrD_C"/>
    <property type="match status" value="1"/>
</dbReference>
<reference evidence="13 14" key="1">
    <citation type="submission" date="2022-09" db="EMBL/GenBank/DDBJ databases">
        <title>Evolutionary Diversification of Methanotrophic Ca. Methanophagales (ANME-1) and Their Expansive Virome.</title>
        <authorList>
            <person name="Laso-Perez R."/>
            <person name="Wu F."/>
            <person name="Cremiere A."/>
            <person name="Speth D.R."/>
            <person name="Magyar J.S."/>
            <person name="Krupovic M."/>
            <person name="Orphan V.J."/>
        </authorList>
    </citation>
    <scope>NUCLEOTIDE SEQUENCE [LARGE SCALE GENOMIC DNA]</scope>
    <source>
        <strain evidence="13">PBV300</strain>
    </source>
</reference>
<dbReference type="InterPro" id="IPR014016">
    <property type="entry name" value="UvrD-like_ATP-bd"/>
</dbReference>
<dbReference type="RefSeq" id="YP_010771903.1">
    <property type="nucleotide sequence ID" value="NC_074636.1"/>
</dbReference>
<evidence type="ECO:0000313" key="13">
    <source>
        <dbReference type="EMBL" id="UYL64965.1"/>
    </source>
</evidence>
<organism evidence="13 14">
    <name type="scientific">Methanophagales virus PBV300</name>
    <dbReference type="NCBI Taxonomy" id="2987731"/>
    <lineage>
        <taxon>Viruses</taxon>
        <taxon>Adnaviria</taxon>
        <taxon>Zilligvirae</taxon>
        <taxon>Taleaviricota</taxon>
        <taxon>Tokiviricetes</taxon>
        <taxon>Maximonvirales</taxon>
        <taxon>Ahmunviridae</taxon>
        <taxon>Yumkaaxvirus</taxon>
        <taxon>Yumkaaxvirus pescaderoense</taxon>
    </lineage>
</organism>
<comment type="catalytic activity">
    <reaction evidence="8">
        <text>Couples ATP hydrolysis with the unwinding of duplex DNA by translocating in the 3'-5' direction.</text>
        <dbReference type="EC" id="5.6.2.4"/>
    </reaction>
</comment>
<name>A0ABY6GNU0_9VIRU</name>
<sequence length="549" mass="64066">MAQIKVFWGAPGTGKTHKAVEILTDAIIEGKSISYDTFRRSMAEDAYARLADAIYERSDMGDRELRRTLRYVSTTHGICFRLLGLAPSQVVRFTDFKKFCEENNLHIEAREFHALQKEIVDFDFYETSGGKFLALYCNCVNCLVPYDDYMSLPSYMIPQGSLPFDFPKLARKYDAFKERIGKVDFTDMLRTVYEERMSPLTSVHICDEFHDKTPLQYELFKIWAENADEVYCCLDFNQRIYSHWGTNLTKIDELRKFPIEILRQSYRLGVKQYIYAKSIIQPQEMPELFCKGDTEVHEINTVHEFIKTLYECGSACLLLGRTKHHLREIANVLNAHGIIFTGDPRFAWKRKEIKLFDALHALYRDELTPDDLKTLLDALSPEAFAHDKLSIEYNLVDYATNMSADEIFSQHFLTRFRFSPKSISSFILPSFLKDEKSVQKVLNASFEQPEHKDPYMPRKFPRLLTIHASKGLEEDYVFVFDGISRRILKSITSFRDEYENEQRVWYVAVTRARNKVFIVRNFFSAPLRLRSFLPPLKEALYGLKGVELL</sequence>
<dbReference type="PANTHER" id="PTHR11070:SF2">
    <property type="entry name" value="ATP-DEPENDENT DNA HELICASE SRS2"/>
    <property type="match status" value="1"/>
</dbReference>
<evidence type="ECO:0000256" key="1">
    <source>
        <dbReference type="ARBA" id="ARBA00009922"/>
    </source>
</evidence>
<evidence type="ECO:0000256" key="6">
    <source>
        <dbReference type="ARBA" id="ARBA00023125"/>
    </source>
</evidence>
<accession>A0ABY6GNU0</accession>
<dbReference type="Pfam" id="PF00580">
    <property type="entry name" value="UvrD-helicase"/>
    <property type="match status" value="1"/>
</dbReference>
<proteinExistence type="inferred from homology"/>
<keyword evidence="14" id="KW-1185">Reference proteome</keyword>
<gene>
    <name evidence="13" type="primary">rep</name>
    <name evidence="13" type="ORF">JBCDKDKM_00003</name>
</gene>
<dbReference type="GO" id="GO:0016787">
    <property type="term" value="F:hydrolase activity"/>
    <property type="evidence" value="ECO:0007669"/>
    <property type="project" value="UniProtKB-KW"/>
</dbReference>
<evidence type="ECO:0000256" key="2">
    <source>
        <dbReference type="ARBA" id="ARBA00022741"/>
    </source>
</evidence>
<dbReference type="Proteomes" id="UP001156320">
    <property type="component" value="Segment"/>
</dbReference>
<evidence type="ECO:0000256" key="4">
    <source>
        <dbReference type="ARBA" id="ARBA00022806"/>
    </source>
</evidence>
<dbReference type="InterPro" id="IPR014017">
    <property type="entry name" value="DNA_helicase_UvrD-like_C"/>
</dbReference>
<keyword evidence="4 11" id="KW-0347">Helicase</keyword>
<dbReference type="GO" id="GO:0003678">
    <property type="term" value="F:DNA helicase activity"/>
    <property type="evidence" value="ECO:0007669"/>
    <property type="project" value="UniProtKB-EC"/>
</dbReference>
<evidence type="ECO:0000256" key="3">
    <source>
        <dbReference type="ARBA" id="ARBA00022801"/>
    </source>
</evidence>
<comment type="similarity">
    <text evidence="1">Belongs to the helicase family. UvrD subfamily.</text>
</comment>